<evidence type="ECO:0000256" key="8">
    <source>
        <dbReference type="SAM" id="MobiDB-lite"/>
    </source>
</evidence>
<evidence type="ECO:0000259" key="10">
    <source>
        <dbReference type="Pfam" id="PF02706"/>
    </source>
</evidence>
<evidence type="ECO:0000256" key="7">
    <source>
        <dbReference type="SAM" id="Coils"/>
    </source>
</evidence>
<comment type="subcellular location">
    <subcellularLocation>
        <location evidence="1">Cell membrane</location>
        <topology evidence="1">Multi-pass membrane protein</topology>
    </subcellularLocation>
</comment>
<dbReference type="RefSeq" id="WP_007498234.1">
    <property type="nucleotide sequence ID" value="NZ_AGBF01000078.1"/>
</dbReference>
<keyword evidence="3" id="KW-1003">Cell membrane</keyword>
<dbReference type="Proteomes" id="UP000004217">
    <property type="component" value="Unassembled WGS sequence"/>
</dbReference>
<keyword evidence="12" id="KW-1185">Reference proteome</keyword>
<evidence type="ECO:0000313" key="11">
    <source>
        <dbReference type="EMBL" id="EGX57794.1"/>
    </source>
</evidence>
<dbReference type="PANTHER" id="PTHR32309">
    <property type="entry name" value="TYROSINE-PROTEIN KINASE"/>
    <property type="match status" value="1"/>
</dbReference>
<dbReference type="OrthoDB" id="4328186at2"/>
<sequence length="455" mass="47707">MNDDTIRLAAIGRILRRRWRLLAVLTVLGALAGQGVSMLLPPRYTASASVLLPGQWEERELLTQVDIATSSAVVDRAAEQLAWQGVDGAGLRDDVRATAADGNIITISGTADTPRRAQRLSDQVAQEFVTFATRIAGGATDPEAATGTEALRRQVARTNRRISDLARAADPGSTVESVQARTELERLRTSLQEAMKKLADANPANNRANLVVMGPAPRPAGTEAPTRIQLVAAGALLFFLAALLGHLAAARVNRRPRGEAELTAALGTVLLGVVDVPQEAPARQATGRGPRARLARLLGTDTRWDLPVPHRSGGEADRRIRHRRVCARLREQLPSPGGLLVIVPDGDEIALRAAGQLVAEAAGDPVLRVVEVSAQRPTVPDRGLASGALVVLSAGTCTADQLDGLAGACADGGHEIAGLVVAEPVRDRQARTTGRTPREAAPALAARGHATGGSA</sequence>
<evidence type="ECO:0000256" key="1">
    <source>
        <dbReference type="ARBA" id="ARBA00004651"/>
    </source>
</evidence>
<feature type="transmembrane region" description="Helical" evidence="9">
    <location>
        <begin position="228"/>
        <end position="249"/>
    </location>
</feature>
<dbReference type="InterPro" id="IPR003856">
    <property type="entry name" value="LPS_length_determ_N"/>
</dbReference>
<dbReference type="GO" id="GO:0005886">
    <property type="term" value="C:plasma membrane"/>
    <property type="evidence" value="ECO:0007669"/>
    <property type="project" value="UniProtKB-SubCell"/>
</dbReference>
<dbReference type="AlphaFoldDB" id="G2GFD2"/>
<comment type="similarity">
    <text evidence="2">Belongs to the CpsC/CapA family.</text>
</comment>
<gene>
    <name evidence="11" type="ORF">SZN_21081</name>
</gene>
<dbReference type="InterPro" id="IPR050445">
    <property type="entry name" value="Bact_polysacc_biosynth/exp"/>
</dbReference>
<evidence type="ECO:0000313" key="12">
    <source>
        <dbReference type="Proteomes" id="UP000004217"/>
    </source>
</evidence>
<dbReference type="PATRIC" id="fig|700597.3.peg.4142"/>
<evidence type="ECO:0000256" key="9">
    <source>
        <dbReference type="SAM" id="Phobius"/>
    </source>
</evidence>
<feature type="region of interest" description="Disordered" evidence="8">
    <location>
        <begin position="427"/>
        <end position="455"/>
    </location>
</feature>
<evidence type="ECO:0000256" key="3">
    <source>
        <dbReference type="ARBA" id="ARBA00022475"/>
    </source>
</evidence>
<evidence type="ECO:0000256" key="5">
    <source>
        <dbReference type="ARBA" id="ARBA00022989"/>
    </source>
</evidence>
<keyword evidence="7" id="KW-0175">Coiled coil</keyword>
<comment type="caution">
    <text evidence="11">The sequence shown here is derived from an EMBL/GenBank/DDBJ whole genome shotgun (WGS) entry which is preliminary data.</text>
</comment>
<keyword evidence="6 9" id="KW-0472">Membrane</keyword>
<dbReference type="PANTHER" id="PTHR32309:SF31">
    <property type="entry name" value="CAPSULAR EXOPOLYSACCHARIDE FAMILY"/>
    <property type="match status" value="1"/>
</dbReference>
<protein>
    <submittedName>
        <fullName evidence="11">Polysaccharide biosynthesis protein</fullName>
    </submittedName>
</protein>
<proteinExistence type="inferred from homology"/>
<feature type="coiled-coil region" evidence="7">
    <location>
        <begin position="148"/>
        <end position="201"/>
    </location>
</feature>
<organism evidence="11 12">
    <name type="scientific">Streptomyces zinciresistens K42</name>
    <dbReference type="NCBI Taxonomy" id="700597"/>
    <lineage>
        <taxon>Bacteria</taxon>
        <taxon>Bacillati</taxon>
        <taxon>Actinomycetota</taxon>
        <taxon>Actinomycetes</taxon>
        <taxon>Kitasatosporales</taxon>
        <taxon>Streptomycetaceae</taxon>
        <taxon>Streptomyces</taxon>
    </lineage>
</organism>
<dbReference type="Pfam" id="PF02706">
    <property type="entry name" value="Wzz"/>
    <property type="match status" value="1"/>
</dbReference>
<keyword evidence="4 9" id="KW-0812">Transmembrane</keyword>
<accession>G2GFD2</accession>
<feature type="transmembrane region" description="Helical" evidence="9">
    <location>
        <begin position="21"/>
        <end position="40"/>
    </location>
</feature>
<evidence type="ECO:0000256" key="2">
    <source>
        <dbReference type="ARBA" id="ARBA00006683"/>
    </source>
</evidence>
<dbReference type="EMBL" id="AGBF01000078">
    <property type="protein sequence ID" value="EGX57794.1"/>
    <property type="molecule type" value="Genomic_DNA"/>
</dbReference>
<keyword evidence="5 9" id="KW-1133">Transmembrane helix</keyword>
<name>G2GFD2_9ACTN</name>
<evidence type="ECO:0000256" key="6">
    <source>
        <dbReference type="ARBA" id="ARBA00023136"/>
    </source>
</evidence>
<evidence type="ECO:0000256" key="4">
    <source>
        <dbReference type="ARBA" id="ARBA00022692"/>
    </source>
</evidence>
<reference evidence="11 12" key="1">
    <citation type="submission" date="2011-08" db="EMBL/GenBank/DDBJ databases">
        <authorList>
            <person name="Lin Y."/>
            <person name="Hao X."/>
            <person name="Johnstone L."/>
            <person name="Miller S.J."/>
            <person name="Wei G."/>
            <person name="Rensing C."/>
        </authorList>
    </citation>
    <scope>NUCLEOTIDE SEQUENCE [LARGE SCALE GENOMIC DNA]</scope>
    <source>
        <strain evidence="11 12">K42</strain>
    </source>
</reference>
<feature type="domain" description="Polysaccharide chain length determinant N-terminal" evidence="10">
    <location>
        <begin position="4"/>
        <end position="70"/>
    </location>
</feature>